<dbReference type="AlphaFoldDB" id="A0A3B6NW24"/>
<name>A0A3B6NW24_WHEAT</name>
<proteinExistence type="predicted"/>
<dbReference type="Gramene" id="TraesCAD_scaffold_087706_01G000800.1">
    <property type="protein sequence ID" value="TraesCAD_scaffold_087706_01G000800.1"/>
    <property type="gene ID" value="TraesCAD_scaffold_087706_01G000800"/>
</dbReference>
<sequence length="290" mass="31996">MTGSDTRVAACLNPPTITELNASQGLPPWISLDTRVYLADRHNSTTAAAETSKGHAVQVSICFAHPPALSYVCIHCPGLQHANFASEPRVVRSEKQFLLLHLPLNWSTRLVRRSSEYYMYQAVPGRPPTLSRIPDPPGRSFLVARDLGIHCCGDGGEYILAGLCPSRDDAQGGYELHLYSSVSRAWTRKPAYLEKPPIEEQLPVASHKVIPLGGSLLGWVDLWRGIMVCDVLSDETYACVWFVPLPGLMPGNEADCHLCPWVIRDITCINGSFKLVEIELISLPPKNKDE</sequence>
<evidence type="ECO:0000259" key="1">
    <source>
        <dbReference type="Pfam" id="PF07762"/>
    </source>
</evidence>
<evidence type="ECO:0000313" key="3">
    <source>
        <dbReference type="Proteomes" id="UP000019116"/>
    </source>
</evidence>
<accession>A0A3B6NW24</accession>
<organism evidence="2">
    <name type="scientific">Triticum aestivum</name>
    <name type="common">Wheat</name>
    <dbReference type="NCBI Taxonomy" id="4565"/>
    <lineage>
        <taxon>Eukaryota</taxon>
        <taxon>Viridiplantae</taxon>
        <taxon>Streptophyta</taxon>
        <taxon>Embryophyta</taxon>
        <taxon>Tracheophyta</taxon>
        <taxon>Spermatophyta</taxon>
        <taxon>Magnoliopsida</taxon>
        <taxon>Liliopsida</taxon>
        <taxon>Poales</taxon>
        <taxon>Poaceae</taxon>
        <taxon>BOP clade</taxon>
        <taxon>Pooideae</taxon>
        <taxon>Triticodae</taxon>
        <taxon>Triticeae</taxon>
        <taxon>Triticinae</taxon>
        <taxon>Triticum</taxon>
    </lineage>
</organism>
<dbReference type="InterPro" id="IPR011676">
    <property type="entry name" value="DUF1618"/>
</dbReference>
<dbReference type="PANTHER" id="PTHR33074">
    <property type="entry name" value="EXPRESSED PROTEIN-RELATED"/>
    <property type="match status" value="1"/>
</dbReference>
<dbReference type="Gramene" id="TraesCS6A02G367500.1">
    <property type="protein sequence ID" value="TraesCS6A02G367500.1.cds1"/>
    <property type="gene ID" value="TraesCS6A02G367500"/>
</dbReference>
<dbReference type="Gramene" id="TraesCLE_scaffold_021225_01G000500.1">
    <property type="protein sequence ID" value="TraesCLE_scaffold_021225_01G000500.1"/>
    <property type="gene ID" value="TraesCLE_scaffold_021225_01G000500"/>
</dbReference>
<keyword evidence="3" id="KW-1185">Reference proteome</keyword>
<dbReference type="PANTHER" id="PTHR33074:SF77">
    <property type="entry name" value="OS03G0178900 PROTEIN"/>
    <property type="match status" value="1"/>
</dbReference>
<dbReference type="OMA" id="MEDRRWG"/>
<reference evidence="2" key="2">
    <citation type="submission" date="2018-10" db="UniProtKB">
        <authorList>
            <consortium name="EnsemblPlants"/>
        </authorList>
    </citation>
    <scope>IDENTIFICATION</scope>
</reference>
<evidence type="ECO:0000313" key="2">
    <source>
        <dbReference type="EnsemblPlants" id="TraesCS6A02G367500.1.cds1"/>
    </source>
</evidence>
<reference evidence="2" key="1">
    <citation type="submission" date="2018-08" db="EMBL/GenBank/DDBJ databases">
        <authorList>
            <person name="Rossello M."/>
        </authorList>
    </citation>
    <scope>NUCLEOTIDE SEQUENCE [LARGE SCALE GENOMIC DNA]</scope>
    <source>
        <strain evidence="2">cv. Chinese Spring</strain>
    </source>
</reference>
<dbReference type="Gramene" id="TraesCS6A03G0936200.1">
    <property type="protein sequence ID" value="TraesCS6A03G0936200.1.CDS1"/>
    <property type="gene ID" value="TraesCS6A03G0936200"/>
</dbReference>
<dbReference type="OrthoDB" id="683851at2759"/>
<dbReference type="Pfam" id="PF07762">
    <property type="entry name" value="DUF1618"/>
    <property type="match status" value="1"/>
</dbReference>
<dbReference type="Gramene" id="TraesWEE_scaffold_067024_01G000800.1">
    <property type="protein sequence ID" value="TraesWEE_scaffold_067024_01G000800.1"/>
    <property type="gene ID" value="TraesWEE_scaffold_067024_01G000800"/>
</dbReference>
<feature type="domain" description="DUF1618" evidence="1">
    <location>
        <begin position="219"/>
        <end position="280"/>
    </location>
</feature>
<dbReference type="EnsemblPlants" id="TraesCS6A02G367500.1">
    <property type="protein sequence ID" value="TraesCS6A02G367500.1.cds1"/>
    <property type="gene ID" value="TraesCS6A02G367500"/>
</dbReference>
<protein>
    <recommendedName>
        <fullName evidence="1">DUF1618 domain-containing protein</fullName>
    </recommendedName>
</protein>
<dbReference type="Proteomes" id="UP000019116">
    <property type="component" value="Chromosome 6A"/>
</dbReference>
<dbReference type="Gramene" id="TraesLAC6A03G03356830.1">
    <property type="protein sequence ID" value="TraesLAC6A03G03356830.1.CDS1"/>
    <property type="gene ID" value="TraesLAC6A03G03356830"/>
</dbReference>